<dbReference type="RefSeq" id="WP_089113988.1">
    <property type="nucleotide sequence ID" value="NZ_CP018058.1"/>
</dbReference>
<dbReference type="AlphaFoldDB" id="A0A226Q4Y7"/>
<proteinExistence type="predicted"/>
<protein>
    <submittedName>
        <fullName evidence="1">TIGR02687 family protein</fullName>
    </submittedName>
</protein>
<gene>
    <name evidence="1" type="ORF">B9L19_16515</name>
</gene>
<name>A0A226Q4Y7_9BACL</name>
<dbReference type="KEGG" id="gtm:GT3921_12545"/>
<reference evidence="1 2" key="1">
    <citation type="submission" date="2017-05" db="EMBL/GenBank/DDBJ databases">
        <title>The genome sequence of Geobacillus thermocatenulatus DSM 730.</title>
        <authorList>
            <person name="Ramaloko W.T."/>
            <person name="Koen N."/>
            <person name="Polliack S."/>
            <person name="Aliyu H."/>
            <person name="Lebre P."/>
            <person name="Mohr T."/>
            <person name="Oswald F."/>
            <person name="Zwick M."/>
            <person name="Neumann A."/>
            <person name="Syldatk C."/>
            <person name="Cowan D."/>
            <person name="De Maayer P."/>
        </authorList>
    </citation>
    <scope>NUCLEOTIDE SEQUENCE [LARGE SCALE GENOMIC DNA]</scope>
    <source>
        <strain evidence="1 2">BGSC 93A1</strain>
    </source>
</reference>
<dbReference type="Pfam" id="PF08665">
    <property type="entry name" value="PglZ"/>
    <property type="match status" value="1"/>
</dbReference>
<keyword evidence="2" id="KW-1185">Reference proteome</keyword>
<accession>A0A226Q4Y7</accession>
<sequence>MDIVQELLQLFEKQLTENIGADRAIVFWYDAQSEERDLAEIEQALNEKGIKVWKLNDHNAFQTKVLLELEDTESSYLIYAPFAKPKDEDNFLLDILLYSGKYGEFQADEIAIMMKELRIDHLAIRPFIEEHWAFFKNKQRVAKFKKLLPNNPNANDVKQTMMAVLCDAKSIHPQELLKSVVAKKGGMSDNNEALMQMSKYLDVNLFFELIEDYFGVSPKEEHRLSHIIETIVYQHAVSHIDEGVLQVHYPCSVPNICKVFIDDWLKSDEREGLETILLELEQKWNVPQLVETHTYEAFIRCFTFPIIEQKVLDALHELLLNETVLVNEWKSILAERRKGYWYQAHFAQEYELLEKILDFYEWKIIFERDDAPKNEQEWFSLYTEKYYRIDQLYRHIYLLYRKGTNLERYEQLIERVTFWYENKYLMTLAAYTDHLLETRLSKQWNIPSVMQQRNFYQHFIRPLLEATRERIFVIISDALRYEIGMELLEEFQQRLNTEVKMIPMQATLPTYTQLGMAALLPGKITGIKEDGTIYVNDLSTKGLQNRNNILQMYEVDSIALKMEDFIQLTKDEGQEYIRGKRVVYLYHDAIDAIGDSSKTEAYTYEAVENALERLKAAVRKLTGTYEAVRIFLTSDHGFLYQTSQIEQFQKTESLKGEIYDGNRRFAIGKNLTVPAGAIKVSLDYLGIDCEAVIAKGLNRFTAGGGLRFVHGGAMPQESIIPLIEYRQIKGKGRKSEAERVNVRVASIQKVITSYRFIVPFFQEEKVSPERQPRTLRAAFYRNNERISNEVTITFDSTGEVSERQIEVVFHLLEDRYRMGEICVLRLEDVSGRTTELYAEEEFELKLYSIE</sequence>
<organism evidence="1 2">
    <name type="scientific">Geobacillus thermocatenulatus</name>
    <dbReference type="NCBI Taxonomy" id="33938"/>
    <lineage>
        <taxon>Bacteria</taxon>
        <taxon>Bacillati</taxon>
        <taxon>Bacillota</taxon>
        <taxon>Bacilli</taxon>
        <taxon>Bacillales</taxon>
        <taxon>Anoxybacillaceae</taxon>
        <taxon>Geobacillus</taxon>
        <taxon>Geobacillus thermoleovorans group</taxon>
    </lineage>
</organism>
<evidence type="ECO:0000313" key="1">
    <source>
        <dbReference type="EMBL" id="OXB87034.1"/>
    </source>
</evidence>
<dbReference type="NCBIfam" id="TIGR02687">
    <property type="entry name" value="BREX-1 system phosphatase PglZ type A"/>
    <property type="match status" value="1"/>
</dbReference>
<dbReference type="InterPro" id="IPR014060">
    <property type="entry name" value="PglZ"/>
</dbReference>
<dbReference type="EMBL" id="NEWK01000002">
    <property type="protein sequence ID" value="OXB87034.1"/>
    <property type="molecule type" value="Genomic_DNA"/>
</dbReference>
<evidence type="ECO:0000313" key="2">
    <source>
        <dbReference type="Proteomes" id="UP000198378"/>
    </source>
</evidence>
<comment type="caution">
    <text evidence="1">The sequence shown here is derived from an EMBL/GenBank/DDBJ whole genome shotgun (WGS) entry which is preliminary data.</text>
</comment>
<dbReference type="Proteomes" id="UP000198378">
    <property type="component" value="Unassembled WGS sequence"/>
</dbReference>